<reference evidence="2" key="1">
    <citation type="journal article" date="2019" name="Int. J. Syst. Evol. Microbiol.">
        <title>The Global Catalogue of Microorganisms (GCM) 10K type strain sequencing project: providing services to taxonomists for standard genome sequencing and annotation.</title>
        <authorList>
            <consortium name="The Broad Institute Genomics Platform"/>
            <consortium name="The Broad Institute Genome Sequencing Center for Infectious Disease"/>
            <person name="Wu L."/>
            <person name="Ma J."/>
        </authorList>
    </citation>
    <scope>NUCLEOTIDE SEQUENCE [LARGE SCALE GENOMIC DNA]</scope>
    <source>
        <strain evidence="2">CCUG 43117</strain>
    </source>
</reference>
<dbReference type="Proteomes" id="UP001596060">
    <property type="component" value="Unassembled WGS sequence"/>
</dbReference>
<evidence type="ECO:0000313" key="1">
    <source>
        <dbReference type="EMBL" id="MFC5505363.1"/>
    </source>
</evidence>
<dbReference type="RefSeq" id="WP_377816468.1">
    <property type="nucleotide sequence ID" value="NZ_JBHSLU010000017.1"/>
</dbReference>
<protein>
    <submittedName>
        <fullName evidence="1">Uncharacterized protein</fullName>
    </submittedName>
</protein>
<accession>A0ABW0NZU0</accession>
<sequence>MLSKRAIEVLQSLLEAERAENWDHAEIVCDGIDCWMGDERLSRQTVNRLVRVVAVSLDDGGGADHYTLNGTGRALAENPALVGDVEAAILRGGAFSVIDGKIVDLEVVGRKSPIG</sequence>
<dbReference type="EMBL" id="JBHSLU010000017">
    <property type="protein sequence ID" value="MFC5505363.1"/>
    <property type="molecule type" value="Genomic_DNA"/>
</dbReference>
<keyword evidence="2" id="KW-1185">Reference proteome</keyword>
<organism evidence="1 2">
    <name type="scientific">Bosea massiliensis</name>
    <dbReference type="NCBI Taxonomy" id="151419"/>
    <lineage>
        <taxon>Bacteria</taxon>
        <taxon>Pseudomonadati</taxon>
        <taxon>Pseudomonadota</taxon>
        <taxon>Alphaproteobacteria</taxon>
        <taxon>Hyphomicrobiales</taxon>
        <taxon>Boseaceae</taxon>
        <taxon>Bosea</taxon>
    </lineage>
</organism>
<gene>
    <name evidence="1" type="ORF">ACFPN9_08845</name>
</gene>
<name>A0ABW0NZU0_9HYPH</name>
<evidence type="ECO:0000313" key="2">
    <source>
        <dbReference type="Proteomes" id="UP001596060"/>
    </source>
</evidence>
<comment type="caution">
    <text evidence="1">The sequence shown here is derived from an EMBL/GenBank/DDBJ whole genome shotgun (WGS) entry which is preliminary data.</text>
</comment>
<proteinExistence type="predicted"/>